<protein>
    <submittedName>
        <fullName evidence="1">Uncharacterized protein</fullName>
    </submittedName>
</protein>
<dbReference type="EMBL" id="JAWDGP010001179">
    <property type="protein sequence ID" value="KAK3793745.1"/>
    <property type="molecule type" value="Genomic_DNA"/>
</dbReference>
<dbReference type="Proteomes" id="UP001283361">
    <property type="component" value="Unassembled WGS sequence"/>
</dbReference>
<sequence>MQRTLVNTTPVVQPFQTLLETNGDGLDIEWPSMSSLVDLASRVATLPPEETKAMANVTSSQEAGRVCDRSLYSEGQVALQGAKPLPR</sequence>
<accession>A0AAE1ATI4</accession>
<name>A0AAE1ATI4_9GAST</name>
<reference evidence="1" key="1">
    <citation type="journal article" date="2023" name="G3 (Bethesda)">
        <title>A reference genome for the long-term kleptoplast-retaining sea slug Elysia crispata morphotype clarki.</title>
        <authorList>
            <person name="Eastman K.E."/>
            <person name="Pendleton A.L."/>
            <person name="Shaikh M.A."/>
            <person name="Suttiyut T."/>
            <person name="Ogas R."/>
            <person name="Tomko P."/>
            <person name="Gavelis G."/>
            <person name="Widhalm J.R."/>
            <person name="Wisecaver J.H."/>
        </authorList>
    </citation>
    <scope>NUCLEOTIDE SEQUENCE</scope>
    <source>
        <strain evidence="1">ECLA1</strain>
    </source>
</reference>
<keyword evidence="2" id="KW-1185">Reference proteome</keyword>
<dbReference type="AlphaFoldDB" id="A0AAE1ATI4"/>
<evidence type="ECO:0000313" key="1">
    <source>
        <dbReference type="EMBL" id="KAK3793745.1"/>
    </source>
</evidence>
<gene>
    <name evidence="1" type="ORF">RRG08_043393</name>
</gene>
<proteinExistence type="predicted"/>
<comment type="caution">
    <text evidence="1">The sequence shown here is derived from an EMBL/GenBank/DDBJ whole genome shotgun (WGS) entry which is preliminary data.</text>
</comment>
<evidence type="ECO:0000313" key="2">
    <source>
        <dbReference type="Proteomes" id="UP001283361"/>
    </source>
</evidence>
<organism evidence="1 2">
    <name type="scientific">Elysia crispata</name>
    <name type="common">lettuce slug</name>
    <dbReference type="NCBI Taxonomy" id="231223"/>
    <lineage>
        <taxon>Eukaryota</taxon>
        <taxon>Metazoa</taxon>
        <taxon>Spiralia</taxon>
        <taxon>Lophotrochozoa</taxon>
        <taxon>Mollusca</taxon>
        <taxon>Gastropoda</taxon>
        <taxon>Heterobranchia</taxon>
        <taxon>Euthyneura</taxon>
        <taxon>Panpulmonata</taxon>
        <taxon>Sacoglossa</taxon>
        <taxon>Placobranchoidea</taxon>
        <taxon>Plakobranchidae</taxon>
        <taxon>Elysia</taxon>
    </lineage>
</organism>